<evidence type="ECO:0000313" key="2">
    <source>
        <dbReference type="EMBL" id="MEM5419595.1"/>
    </source>
</evidence>
<comment type="caution">
    <text evidence="2">The sequence shown here is derived from an EMBL/GenBank/DDBJ whole genome shotgun (WGS) entry which is preliminary data.</text>
</comment>
<keyword evidence="3" id="KW-1185">Reference proteome</keyword>
<evidence type="ECO:0000313" key="3">
    <source>
        <dbReference type="Proteomes" id="UP001489897"/>
    </source>
</evidence>
<feature type="region of interest" description="Disordered" evidence="1">
    <location>
        <begin position="75"/>
        <end position="129"/>
    </location>
</feature>
<protein>
    <submittedName>
        <fullName evidence="2">Uncharacterized protein</fullName>
    </submittedName>
</protein>
<accession>A0ABU9RHT5</accession>
<feature type="compositionally biased region" description="Pro residues" evidence="1">
    <location>
        <begin position="105"/>
        <end position="129"/>
    </location>
</feature>
<proteinExistence type="predicted"/>
<dbReference type="EMBL" id="JAYMRV010000001">
    <property type="protein sequence ID" value="MEM5419595.1"/>
    <property type="molecule type" value="Genomic_DNA"/>
</dbReference>
<organism evidence="2 3">
    <name type="scientific">Paraburkholderia ferrariae</name>
    <dbReference type="NCBI Taxonomy" id="386056"/>
    <lineage>
        <taxon>Bacteria</taxon>
        <taxon>Pseudomonadati</taxon>
        <taxon>Pseudomonadota</taxon>
        <taxon>Betaproteobacteria</taxon>
        <taxon>Burkholderiales</taxon>
        <taxon>Burkholderiaceae</taxon>
        <taxon>Paraburkholderia</taxon>
    </lineage>
</organism>
<gene>
    <name evidence="2" type="ORF">VSR73_00715</name>
</gene>
<name>A0ABU9RHT5_9BURK</name>
<sequence>MVLDRISHRMPVLPRRALRRFSVARAGLIVVVVACASAGAHAGQPLILDTQRGISDGQPGLVLQNAPLSHEPMVQATQPAGLAPDSSQPYVVAPYVEVQQGGGRPTPPRPPRPPHRPNPPLPQPLPSGQ</sequence>
<dbReference type="Proteomes" id="UP001489897">
    <property type="component" value="Unassembled WGS sequence"/>
</dbReference>
<reference evidence="2 3" key="1">
    <citation type="submission" date="2024-01" db="EMBL/GenBank/DDBJ databases">
        <title>The diversity of rhizobia nodulating Mimosa spp. in eleven states of Brazil covering several biomes is determined by host plant, location, and edaphic factors.</title>
        <authorList>
            <person name="Rouws L."/>
            <person name="Barauna A."/>
            <person name="Beukes C."/>
            <person name="De Faria S.M."/>
            <person name="Gross E."/>
            <person name="Dos Reis Junior F.B."/>
            <person name="Simon M."/>
            <person name="Maluk M."/>
            <person name="Odee D.W."/>
            <person name="Kenicer G."/>
            <person name="Young J.P.W."/>
            <person name="Reis V.M."/>
            <person name="Zilli J."/>
            <person name="James E.K."/>
        </authorList>
    </citation>
    <scope>NUCLEOTIDE SEQUENCE [LARGE SCALE GENOMIC DNA]</scope>
    <source>
        <strain evidence="2 3">JPY167</strain>
    </source>
</reference>
<evidence type="ECO:0000256" key="1">
    <source>
        <dbReference type="SAM" id="MobiDB-lite"/>
    </source>
</evidence>
<dbReference type="RefSeq" id="WP_342945472.1">
    <property type="nucleotide sequence ID" value="NZ_JAYMRV010000001.1"/>
</dbReference>